<feature type="compositionally biased region" description="Polar residues" evidence="1">
    <location>
        <begin position="27"/>
        <end position="41"/>
    </location>
</feature>
<feature type="non-terminal residue" evidence="2">
    <location>
        <position position="74"/>
    </location>
</feature>
<feature type="region of interest" description="Disordered" evidence="1">
    <location>
        <begin position="1"/>
        <end position="41"/>
    </location>
</feature>
<feature type="compositionally biased region" description="Basic residues" evidence="1">
    <location>
        <begin position="7"/>
        <end position="19"/>
    </location>
</feature>
<dbReference type="Proteomes" id="UP000018817">
    <property type="component" value="Unassembled WGS sequence"/>
</dbReference>
<dbReference type="GeneID" id="20188928"/>
<accession>W2P9R1</accession>
<dbReference type="AlphaFoldDB" id="W2P9R1"/>
<name>W2P9R1_PHYN3</name>
<gene>
    <name evidence="2" type="ORF">PPTG_20311</name>
</gene>
<sequence>METGHHMLLRSHTKKHQTQQKRLVQPSKEQSAMPSQPSTGKLHTFERLHAEGFAYLADNSYIRSGYRLHYSARD</sequence>
<dbReference type="RefSeq" id="XP_008917311.1">
    <property type="nucleotide sequence ID" value="XM_008919063.1"/>
</dbReference>
<evidence type="ECO:0000256" key="1">
    <source>
        <dbReference type="SAM" id="MobiDB-lite"/>
    </source>
</evidence>
<reference evidence="2 3" key="2">
    <citation type="submission" date="2013-11" db="EMBL/GenBank/DDBJ databases">
        <title>The Genome Sequence of Phytophthora parasitica INRA-310.</title>
        <authorList>
            <consortium name="The Broad Institute Genomics Platform"/>
            <person name="Russ C."/>
            <person name="Tyler B."/>
            <person name="Panabieres F."/>
            <person name="Shan W."/>
            <person name="Tripathy S."/>
            <person name="Grunwald N."/>
            <person name="Machado M."/>
            <person name="Johnson C.S."/>
            <person name="Arredondo F."/>
            <person name="Hong C."/>
            <person name="Coffey M."/>
            <person name="Young S.K."/>
            <person name="Zeng Q."/>
            <person name="Gargeya S."/>
            <person name="Fitzgerald M."/>
            <person name="Abouelleil A."/>
            <person name="Alvarado L."/>
            <person name="Chapman S.B."/>
            <person name="Gainer-Dewar J."/>
            <person name="Goldberg J."/>
            <person name="Griggs A."/>
            <person name="Gujja S."/>
            <person name="Hansen M."/>
            <person name="Howarth C."/>
            <person name="Imamovic A."/>
            <person name="Ireland A."/>
            <person name="Larimer J."/>
            <person name="McCowan C."/>
            <person name="Murphy C."/>
            <person name="Pearson M."/>
            <person name="Poon T.W."/>
            <person name="Priest M."/>
            <person name="Roberts A."/>
            <person name="Saif S."/>
            <person name="Shea T."/>
            <person name="Sykes S."/>
            <person name="Wortman J."/>
            <person name="Nusbaum C."/>
            <person name="Birren B."/>
        </authorList>
    </citation>
    <scope>NUCLEOTIDE SEQUENCE [LARGE SCALE GENOMIC DNA]</scope>
    <source>
        <strain evidence="2 3">INRA-310</strain>
    </source>
</reference>
<evidence type="ECO:0000313" key="3">
    <source>
        <dbReference type="Proteomes" id="UP000018817"/>
    </source>
</evidence>
<organism evidence="2 3">
    <name type="scientific">Phytophthora nicotianae (strain INRA-310)</name>
    <name type="common">Phytophthora parasitica</name>
    <dbReference type="NCBI Taxonomy" id="761204"/>
    <lineage>
        <taxon>Eukaryota</taxon>
        <taxon>Sar</taxon>
        <taxon>Stramenopiles</taxon>
        <taxon>Oomycota</taxon>
        <taxon>Peronosporomycetes</taxon>
        <taxon>Peronosporales</taxon>
        <taxon>Peronosporaceae</taxon>
        <taxon>Phytophthora</taxon>
    </lineage>
</organism>
<dbReference type="VEuPathDB" id="FungiDB:PPTG_20311"/>
<reference evidence="3" key="1">
    <citation type="submission" date="2011-12" db="EMBL/GenBank/DDBJ databases">
        <authorList>
            <consortium name="The Broad Institute Genome Sequencing Platform"/>
            <person name="Russ C."/>
            <person name="Tyler B."/>
            <person name="Panabieres F."/>
            <person name="Shan W."/>
            <person name="Tripathy S."/>
            <person name="Grunwald N."/>
            <person name="Machado M."/>
            <person name="Young S.K."/>
            <person name="Zeng Q."/>
            <person name="Gargeya S."/>
            <person name="Fitzgerald M."/>
            <person name="Haas B."/>
            <person name="Abouelleil A."/>
            <person name="Alvarado L."/>
            <person name="Arachchi H.M."/>
            <person name="Berlin A."/>
            <person name="Chapman S.B."/>
            <person name="Gearin G."/>
            <person name="Goldberg J."/>
            <person name="Griggs A."/>
            <person name="Gujja S."/>
            <person name="Hansen M."/>
            <person name="Heiman D."/>
            <person name="Howarth C."/>
            <person name="Larimer J."/>
            <person name="Lui A."/>
            <person name="MacDonald P.J.P."/>
            <person name="McCowen C."/>
            <person name="Montmayeur A."/>
            <person name="Murphy C."/>
            <person name="Neiman D."/>
            <person name="Pearson M."/>
            <person name="Priest M."/>
            <person name="Roberts A."/>
            <person name="Saif S."/>
            <person name="Shea T."/>
            <person name="Sisk P."/>
            <person name="Stolte C."/>
            <person name="Sykes S."/>
            <person name="Wortman J."/>
            <person name="Nusbaum C."/>
            <person name="Birren B."/>
        </authorList>
    </citation>
    <scope>NUCLEOTIDE SEQUENCE [LARGE SCALE GENOMIC DNA]</scope>
    <source>
        <strain evidence="3">INRA-310</strain>
    </source>
</reference>
<evidence type="ECO:0000313" key="2">
    <source>
        <dbReference type="EMBL" id="ETM97390.1"/>
    </source>
</evidence>
<dbReference type="STRING" id="761204.W2P9R1"/>
<proteinExistence type="predicted"/>
<protein>
    <submittedName>
        <fullName evidence="2">Uncharacterized protein</fullName>
    </submittedName>
</protein>
<dbReference type="EMBL" id="KI670026">
    <property type="protein sequence ID" value="ETM97390.1"/>
    <property type="molecule type" value="Genomic_DNA"/>
</dbReference>